<dbReference type="GO" id="GO:0016491">
    <property type="term" value="F:oxidoreductase activity"/>
    <property type="evidence" value="ECO:0007669"/>
    <property type="project" value="UniProtKB-KW"/>
</dbReference>
<sequence>MSLNFGMRCSTVLPSKPTLTEQNLPDQKGKVFLVTGASGGLGKLLVNILYRQNGKVYLAARSQSKTDEVIREIRSAHPTSTGELHFLHLELDDLATIKKAANRFLEKESRLDVLWNNAGVMIPPEGSKTKQGYELQYGVNNIAHFLLVLFLRPALEAAAALAPKNSVRVIWVASSAADAAPNPAVDLTNMDYHREEGAWMKYSRSKAASVIHSAEFARRTKGTAIISLALNPGNFVTNLQQNMSKMELAMFKLISSDPINGAYTELFAGLSDTITEENNGGWVSPFGKVEKVRKDFVEPELGGKFWDWTMAQFDHPSIPVARTLSNNDSMALRTLIVGGTSGIGLALARHIAAASPEAFVTVCGRTKPANLPSNIEFSPIEATLMRGIKQWTDNFKDTLAGRQIDLLVLSQGTSNFTGRDETKEGIDRKMALHYYGRQLIVRELDPVLKQDAKILFILNGKEGSPAHINWNDLDLKISYSMSTAAKQSATMLDIMVQHYAAAQKEKGNDKRHYAHVYPGGVLTGLTRTWPWYMRAGVKMVGPLVAVKPETCAQLLLANLEKVTSAREKDGQFWSNINNEGCVIKDKAVWNQSQRKCLAEHTWRTIDIALG</sequence>
<reference evidence="2" key="2">
    <citation type="submission" date="2020-02" db="EMBL/GenBank/DDBJ databases">
        <title>Identification and distribution of gene clusters putatively required for synthesis of sphingolipid metabolism inhibitors in phylogenetically diverse species of the filamentous fungus Fusarium.</title>
        <authorList>
            <person name="Kim H.-S."/>
            <person name="Busman M."/>
            <person name="Brown D.W."/>
            <person name="Divon H."/>
            <person name="Uhlig S."/>
            <person name="Proctor R.H."/>
        </authorList>
    </citation>
    <scope>NUCLEOTIDE SEQUENCE</scope>
    <source>
        <strain evidence="2">NRRL 25174</strain>
    </source>
</reference>
<keyword evidence="3" id="KW-1185">Reference proteome</keyword>
<keyword evidence="1" id="KW-0560">Oxidoreductase</keyword>
<proteinExistence type="predicted"/>
<dbReference type="PANTHER" id="PTHR47534">
    <property type="entry name" value="YALI0E05731P"/>
    <property type="match status" value="1"/>
</dbReference>
<reference evidence="2" key="1">
    <citation type="journal article" date="2017" name="Mycologia">
        <title>Fusarium algeriense, sp. nov., a novel toxigenic crown rot pathogen of durum wheat from Algeria is nested in the Fusarium burgessii species complex.</title>
        <authorList>
            <person name="Laraba I."/>
            <person name="Keddad A."/>
            <person name="Boureghda H."/>
            <person name="Abdallah N."/>
            <person name="Vaughan M.M."/>
            <person name="Proctor R.H."/>
            <person name="Busman M."/>
            <person name="O'Donnell K."/>
        </authorList>
    </citation>
    <scope>NUCLEOTIDE SEQUENCE</scope>
    <source>
        <strain evidence="2">NRRL 25174</strain>
    </source>
</reference>
<organism evidence="2 3">
    <name type="scientific">Fusarium beomiforme</name>
    <dbReference type="NCBI Taxonomy" id="44412"/>
    <lineage>
        <taxon>Eukaryota</taxon>
        <taxon>Fungi</taxon>
        <taxon>Dikarya</taxon>
        <taxon>Ascomycota</taxon>
        <taxon>Pezizomycotina</taxon>
        <taxon>Sordariomycetes</taxon>
        <taxon>Hypocreomycetidae</taxon>
        <taxon>Hypocreales</taxon>
        <taxon>Nectriaceae</taxon>
        <taxon>Fusarium</taxon>
        <taxon>Fusarium burgessii species complex</taxon>
    </lineage>
</organism>
<dbReference type="Pfam" id="PF00106">
    <property type="entry name" value="adh_short"/>
    <property type="match status" value="1"/>
</dbReference>
<evidence type="ECO:0000256" key="1">
    <source>
        <dbReference type="ARBA" id="ARBA00023002"/>
    </source>
</evidence>
<dbReference type="PANTHER" id="PTHR47534:SF3">
    <property type="entry name" value="ALCOHOL DEHYDROGENASE-LIKE C-TERMINAL DOMAIN-CONTAINING PROTEIN"/>
    <property type="match status" value="1"/>
</dbReference>
<name>A0A9P5DTA7_9HYPO</name>
<dbReference type="InterPro" id="IPR036291">
    <property type="entry name" value="NAD(P)-bd_dom_sf"/>
</dbReference>
<dbReference type="Gene3D" id="3.40.50.720">
    <property type="entry name" value="NAD(P)-binding Rossmann-like Domain"/>
    <property type="match status" value="2"/>
</dbReference>
<evidence type="ECO:0000313" key="3">
    <source>
        <dbReference type="Proteomes" id="UP000730481"/>
    </source>
</evidence>
<dbReference type="AlphaFoldDB" id="A0A9P5DTA7"/>
<protein>
    <submittedName>
        <fullName evidence="2">Uncharacterized protein</fullName>
    </submittedName>
</protein>
<comment type="caution">
    <text evidence="2">The sequence shown here is derived from an EMBL/GenBank/DDBJ whole genome shotgun (WGS) entry which is preliminary data.</text>
</comment>
<dbReference type="InterPro" id="IPR002347">
    <property type="entry name" value="SDR_fam"/>
</dbReference>
<dbReference type="OrthoDB" id="542013at2759"/>
<dbReference type="EMBL" id="PVQB02000744">
    <property type="protein sequence ID" value="KAF4334004.1"/>
    <property type="molecule type" value="Genomic_DNA"/>
</dbReference>
<dbReference type="Proteomes" id="UP000730481">
    <property type="component" value="Unassembled WGS sequence"/>
</dbReference>
<accession>A0A9P5DTA7</accession>
<dbReference type="InterPro" id="IPR052228">
    <property type="entry name" value="Sec_Metab_Biosynth_Oxidored"/>
</dbReference>
<gene>
    <name evidence="2" type="ORF">FBEOM_12167</name>
</gene>
<dbReference type="SUPFAM" id="SSF51735">
    <property type="entry name" value="NAD(P)-binding Rossmann-fold domains"/>
    <property type="match status" value="2"/>
</dbReference>
<evidence type="ECO:0000313" key="2">
    <source>
        <dbReference type="EMBL" id="KAF4334004.1"/>
    </source>
</evidence>
<dbReference type="PRINTS" id="PR00081">
    <property type="entry name" value="GDHRDH"/>
</dbReference>